<dbReference type="InterPro" id="IPR008979">
    <property type="entry name" value="Galactose-bd-like_sf"/>
</dbReference>
<dbReference type="InterPro" id="IPR000421">
    <property type="entry name" value="FA58C"/>
</dbReference>
<keyword evidence="3" id="KW-1185">Reference proteome</keyword>
<gene>
    <name evidence="2" type="ORF">PLOB_00042102</name>
</gene>
<evidence type="ECO:0000313" key="2">
    <source>
        <dbReference type="EMBL" id="CAH3189052.1"/>
    </source>
</evidence>
<reference evidence="2 3" key="1">
    <citation type="submission" date="2022-05" db="EMBL/GenBank/DDBJ databases">
        <authorList>
            <consortium name="Genoscope - CEA"/>
            <person name="William W."/>
        </authorList>
    </citation>
    <scope>NUCLEOTIDE SEQUENCE [LARGE SCALE GENOMIC DNA]</scope>
</reference>
<dbReference type="Gene3D" id="2.60.120.260">
    <property type="entry name" value="Galactose-binding domain-like"/>
    <property type="match status" value="2"/>
</dbReference>
<accession>A0ABN8SBH4</accession>
<feature type="domain" description="F5/8 type C" evidence="1">
    <location>
        <begin position="1"/>
        <end position="34"/>
    </location>
</feature>
<evidence type="ECO:0000313" key="3">
    <source>
        <dbReference type="Proteomes" id="UP001159405"/>
    </source>
</evidence>
<dbReference type="PANTHER" id="PTHR24543">
    <property type="entry name" value="MULTICOPPER OXIDASE-RELATED"/>
    <property type="match status" value="1"/>
</dbReference>
<dbReference type="SUPFAM" id="SSF49785">
    <property type="entry name" value="Galactose-binding domain-like"/>
    <property type="match status" value="2"/>
</dbReference>
<proteinExistence type="predicted"/>
<sequence>MYNRLNDPILARYIRVVPVAWVNHITMRLEIYGCQGCVEALGMESGAITDAQLSASSEWGGRYLHAPRQGRLNFQSDPGKKAGAWCPRKNDPDPWLQVDFRSYTTVTRIATQGRNGWGNWWVTKFRILYSDNGMSFQYYKQPSDNSAKIFDGNKDKD</sequence>
<protein>
    <recommendedName>
        <fullName evidence="1">F5/8 type C domain-containing protein</fullName>
    </recommendedName>
</protein>
<dbReference type="PROSITE" id="PS50022">
    <property type="entry name" value="FA58C_3"/>
    <property type="match status" value="2"/>
</dbReference>
<dbReference type="PROSITE" id="PS01285">
    <property type="entry name" value="FA58C_1"/>
    <property type="match status" value="1"/>
</dbReference>
<feature type="non-terminal residue" evidence="2">
    <location>
        <position position="157"/>
    </location>
</feature>
<dbReference type="CDD" id="cd00057">
    <property type="entry name" value="FA58C"/>
    <property type="match status" value="1"/>
</dbReference>
<feature type="domain" description="F5/8 type C" evidence="1">
    <location>
        <begin position="37"/>
        <end position="157"/>
    </location>
</feature>
<dbReference type="Pfam" id="PF00754">
    <property type="entry name" value="F5_F8_type_C"/>
    <property type="match status" value="1"/>
</dbReference>
<dbReference type="PROSITE" id="PS01286">
    <property type="entry name" value="FA58C_2"/>
    <property type="match status" value="1"/>
</dbReference>
<dbReference type="EMBL" id="CALNXK010000677">
    <property type="protein sequence ID" value="CAH3189052.1"/>
    <property type="molecule type" value="Genomic_DNA"/>
</dbReference>
<organism evidence="2 3">
    <name type="scientific">Porites lobata</name>
    <dbReference type="NCBI Taxonomy" id="104759"/>
    <lineage>
        <taxon>Eukaryota</taxon>
        <taxon>Metazoa</taxon>
        <taxon>Cnidaria</taxon>
        <taxon>Anthozoa</taxon>
        <taxon>Hexacorallia</taxon>
        <taxon>Scleractinia</taxon>
        <taxon>Fungiina</taxon>
        <taxon>Poritidae</taxon>
        <taxon>Porites</taxon>
    </lineage>
</organism>
<comment type="caution">
    <text evidence="2">The sequence shown here is derived from an EMBL/GenBank/DDBJ whole genome shotgun (WGS) entry which is preliminary data.</text>
</comment>
<evidence type="ECO:0000259" key="1">
    <source>
        <dbReference type="PROSITE" id="PS50022"/>
    </source>
</evidence>
<dbReference type="PANTHER" id="PTHR24543:SF325">
    <property type="entry name" value="F5_8 TYPE C DOMAIN-CONTAINING PROTEIN"/>
    <property type="match status" value="1"/>
</dbReference>
<name>A0ABN8SBH4_9CNID</name>
<dbReference type="Proteomes" id="UP001159405">
    <property type="component" value="Unassembled WGS sequence"/>
</dbReference>